<proteinExistence type="predicted"/>
<dbReference type="Pfam" id="PF05050">
    <property type="entry name" value="Methyltransf_21"/>
    <property type="match status" value="1"/>
</dbReference>
<keyword evidence="1" id="KW-0175">Coiled coil</keyword>
<dbReference type="InterPro" id="IPR052514">
    <property type="entry name" value="SAM-dependent_MTase"/>
</dbReference>
<dbReference type="CTD" id="20247546"/>
<protein>
    <recommendedName>
        <fullName evidence="3">Methyltransferase FkbM domain-containing protein</fullName>
    </recommendedName>
</protein>
<dbReference type="OMA" id="WAHEESK"/>
<evidence type="ECO:0000259" key="3">
    <source>
        <dbReference type="Pfam" id="PF05050"/>
    </source>
</evidence>
<reference evidence="4 5" key="1">
    <citation type="journal article" date="2013" name="Nature">
        <title>Insights into bilaterian evolution from three spiralian genomes.</title>
        <authorList>
            <person name="Simakov O."/>
            <person name="Marletaz F."/>
            <person name="Cho S.J."/>
            <person name="Edsinger-Gonzales E."/>
            <person name="Havlak P."/>
            <person name="Hellsten U."/>
            <person name="Kuo D.H."/>
            <person name="Larsson T."/>
            <person name="Lv J."/>
            <person name="Arendt D."/>
            <person name="Savage R."/>
            <person name="Osoegawa K."/>
            <person name="de Jong P."/>
            <person name="Grimwood J."/>
            <person name="Chapman J.A."/>
            <person name="Shapiro H."/>
            <person name="Aerts A."/>
            <person name="Otillar R.P."/>
            <person name="Terry A.Y."/>
            <person name="Boore J.L."/>
            <person name="Grigoriev I.V."/>
            <person name="Lindberg D.R."/>
            <person name="Seaver E.C."/>
            <person name="Weisblat D.A."/>
            <person name="Putnam N.H."/>
            <person name="Rokhsar D.S."/>
        </authorList>
    </citation>
    <scope>NUCLEOTIDE SEQUENCE [LARGE SCALE GENOMIC DNA]</scope>
</reference>
<feature type="region of interest" description="Disordered" evidence="2">
    <location>
        <begin position="369"/>
        <end position="396"/>
    </location>
</feature>
<feature type="coiled-coil region" evidence="1">
    <location>
        <begin position="38"/>
        <end position="65"/>
    </location>
</feature>
<dbReference type="Gene3D" id="3.40.50.150">
    <property type="entry name" value="Vaccinia Virus protein VP39"/>
    <property type="match status" value="1"/>
</dbReference>
<sequence length="670" mass="75961">MRRSKFRKVCFMLFLVLAIFGGYYAYQTRIKKLYEKYSRLMQQENEREKLALQKIESQRKKQEQQPVQQEDGVQRKFVNGVEFVIDQHHEDPSDVDNNPKPEMPQPPVQDAQEQDTQVDHKEPPKQPTVVKDDDVDDNGKDIPDDADLPLDPHEHHGHQHWHEVKRLGVDGDRKIEREVINGVEFIVNHNGEDVPEKKSPIDSLVKQVEKDEGPLKDIGGAGPANDESLAKIHGLMNEYRKRIQVDQPGGVIKEPVNAQIARPVNQIQQDEKQVAQAPPQVQQDEKRVAQAPPQVQQDEKRVSQAPLQVQQAELNDAGAKIAQKESLMQRLGIQEPLDDSKIMKIIVSGKVSEDDAKALMQYHSNNLAAKADDAEANPDTGNSGGEPQKKPKKDAPLNSLKVYDLSEEADLTFDCVKLKLLNNDTKICVNDPKIDKPISASLVEKGTWESQNLQEFQRALVACPQCGVLDLGSNLGVYSLTAAHYGRQVLAVEPLLENIRPFHKSVQINDFNEQIVLLRNAVSDRHGYMEVKYPVPPNNLGAVYAEHVDYKMAMKDNIGTNIVRAITLEDLKFVVDFKSVILKIDLQGMEHSVFKNSMGFFDQRDVPYIFMHWQYDEYKQATLETADFLVRKGYQPKITINGNSVGVSALTRDQHLLIWVKQYAQPEQQE</sequence>
<keyword evidence="5" id="KW-1185">Reference proteome</keyword>
<dbReference type="EMBL" id="KB199650">
    <property type="protein sequence ID" value="ESP05591.1"/>
    <property type="molecule type" value="Genomic_DNA"/>
</dbReference>
<gene>
    <name evidence="4" type="ORF">LOTGIDRAFT_228109</name>
</gene>
<dbReference type="GeneID" id="20247546"/>
<evidence type="ECO:0000313" key="4">
    <source>
        <dbReference type="EMBL" id="ESP05591.1"/>
    </source>
</evidence>
<feature type="region of interest" description="Disordered" evidence="2">
    <location>
        <begin position="268"/>
        <end position="305"/>
    </location>
</feature>
<dbReference type="PANTHER" id="PTHR34203:SF15">
    <property type="entry name" value="SLL1173 PROTEIN"/>
    <property type="match status" value="1"/>
</dbReference>
<dbReference type="NCBIfam" id="TIGR01444">
    <property type="entry name" value="fkbM_fam"/>
    <property type="match status" value="1"/>
</dbReference>
<dbReference type="HOGENOM" id="CLU_410093_0_0_1"/>
<accession>V4BCW8</accession>
<dbReference type="SUPFAM" id="SSF53335">
    <property type="entry name" value="S-adenosyl-L-methionine-dependent methyltransferases"/>
    <property type="match status" value="1"/>
</dbReference>
<dbReference type="RefSeq" id="XP_009044136.1">
    <property type="nucleotide sequence ID" value="XM_009045888.1"/>
</dbReference>
<dbReference type="PANTHER" id="PTHR34203">
    <property type="entry name" value="METHYLTRANSFERASE, FKBM FAMILY PROTEIN"/>
    <property type="match status" value="1"/>
</dbReference>
<dbReference type="AlphaFoldDB" id="V4BCW8"/>
<feature type="domain" description="Methyltransferase FkbM" evidence="3">
    <location>
        <begin position="471"/>
        <end position="635"/>
    </location>
</feature>
<feature type="compositionally biased region" description="Basic and acidic residues" evidence="2">
    <location>
        <begin position="150"/>
        <end position="161"/>
    </location>
</feature>
<name>V4BCW8_LOTGI</name>
<dbReference type="Proteomes" id="UP000030746">
    <property type="component" value="Unassembled WGS sequence"/>
</dbReference>
<dbReference type="OrthoDB" id="6092503at2759"/>
<dbReference type="InterPro" id="IPR006342">
    <property type="entry name" value="FkbM_mtfrase"/>
</dbReference>
<evidence type="ECO:0000256" key="1">
    <source>
        <dbReference type="SAM" id="Coils"/>
    </source>
</evidence>
<feature type="region of interest" description="Disordered" evidence="2">
    <location>
        <begin position="89"/>
        <end position="161"/>
    </location>
</feature>
<dbReference type="InterPro" id="IPR029063">
    <property type="entry name" value="SAM-dependent_MTases_sf"/>
</dbReference>
<organism evidence="4 5">
    <name type="scientific">Lottia gigantea</name>
    <name type="common">Giant owl limpet</name>
    <dbReference type="NCBI Taxonomy" id="225164"/>
    <lineage>
        <taxon>Eukaryota</taxon>
        <taxon>Metazoa</taxon>
        <taxon>Spiralia</taxon>
        <taxon>Lophotrochozoa</taxon>
        <taxon>Mollusca</taxon>
        <taxon>Gastropoda</taxon>
        <taxon>Patellogastropoda</taxon>
        <taxon>Lottioidea</taxon>
        <taxon>Lottiidae</taxon>
        <taxon>Lottia</taxon>
    </lineage>
</organism>
<evidence type="ECO:0000256" key="2">
    <source>
        <dbReference type="SAM" id="MobiDB-lite"/>
    </source>
</evidence>
<dbReference type="KEGG" id="lgi:LOTGIDRAFT_228109"/>
<evidence type="ECO:0000313" key="5">
    <source>
        <dbReference type="Proteomes" id="UP000030746"/>
    </source>
</evidence>